<name>A0A8D2ZNU7_SCOMX</name>
<dbReference type="PROSITE" id="PS50011">
    <property type="entry name" value="PROTEIN_KINASE_DOM"/>
    <property type="match status" value="1"/>
</dbReference>
<organism evidence="9 10">
    <name type="scientific">Scophthalmus maximus</name>
    <name type="common">Turbot</name>
    <name type="synonym">Psetta maxima</name>
    <dbReference type="NCBI Taxonomy" id="52904"/>
    <lineage>
        <taxon>Eukaryota</taxon>
        <taxon>Metazoa</taxon>
        <taxon>Chordata</taxon>
        <taxon>Craniata</taxon>
        <taxon>Vertebrata</taxon>
        <taxon>Euteleostomi</taxon>
        <taxon>Actinopterygii</taxon>
        <taxon>Neopterygii</taxon>
        <taxon>Teleostei</taxon>
        <taxon>Neoteleostei</taxon>
        <taxon>Acanthomorphata</taxon>
        <taxon>Carangaria</taxon>
        <taxon>Pleuronectiformes</taxon>
        <taxon>Pleuronectoidei</taxon>
        <taxon>Scophthalmidae</taxon>
        <taxon>Scophthalmus</taxon>
    </lineage>
</organism>
<reference evidence="9" key="1">
    <citation type="submission" date="2023-05" db="EMBL/GenBank/DDBJ databases">
        <title>High-quality long-read genome of Scophthalmus maximus.</title>
        <authorList>
            <person name="Lien S."/>
            <person name="Martinez P."/>
        </authorList>
    </citation>
    <scope>NUCLEOTIDE SEQUENCE [LARGE SCALE GENOMIC DNA]</scope>
</reference>
<evidence type="ECO:0000256" key="1">
    <source>
        <dbReference type="ARBA" id="ARBA00022527"/>
    </source>
</evidence>
<dbReference type="GO" id="GO:0045944">
    <property type="term" value="P:positive regulation of transcription by RNA polymerase II"/>
    <property type="evidence" value="ECO:0007669"/>
    <property type="project" value="TreeGrafter"/>
</dbReference>
<dbReference type="GO" id="GO:0003714">
    <property type="term" value="F:transcription corepressor activity"/>
    <property type="evidence" value="ECO:0007669"/>
    <property type="project" value="TreeGrafter"/>
</dbReference>
<dbReference type="GeneTree" id="ENSGT00940000164472"/>
<dbReference type="InterPro" id="IPR000719">
    <property type="entry name" value="Prot_kinase_dom"/>
</dbReference>
<keyword evidence="3 6" id="KW-0547">Nucleotide-binding</keyword>
<keyword evidence="2" id="KW-0808">Transferase</keyword>
<dbReference type="GO" id="GO:0004674">
    <property type="term" value="F:protein serine/threonine kinase activity"/>
    <property type="evidence" value="ECO:0007669"/>
    <property type="project" value="UniProtKB-KW"/>
</dbReference>
<protein>
    <recommendedName>
        <fullName evidence="8">Protein kinase domain-containing protein</fullName>
    </recommendedName>
</protein>
<accession>A0A8D2ZNU7</accession>
<feature type="binding site" evidence="6">
    <location>
        <position position="127"/>
    </location>
    <ligand>
        <name>ATP</name>
        <dbReference type="ChEBI" id="CHEBI:30616"/>
    </ligand>
</feature>
<dbReference type="Ensembl" id="ENSSMAT00000005273.2">
    <property type="protein sequence ID" value="ENSSMAP00000005198.2"/>
    <property type="gene ID" value="ENSSMAG00000003125.2"/>
</dbReference>
<sequence length="415" mass="48366">MWKVRICEYFPNFNCQILFFKKRLECGYHSNQNLDVFDLESPKLKTRHPPRSKTIPNVSSRLYLLNSTNVQISEMDPDKMVEDSEVDIISVSNISKRYISVKLLGKGGFGKVYKCLSLETKELVALKAVQENYGKRELDTLKALRELDQDKNNLVRFYKHHEQRGMVYLEFELLDITIYEYMDKSGRPLLLSEIQVITQQMLVALNALKSISLVHADIKPNNIMLVNHKLQPMKVKLIDFGLTIPVNTVTRKNFQVLHFRAPEVMLGLPLNEATDMWCLGSVLAYMYLGQSLHTQGQCKYLTMKKIVEMHGQPAYYMLKNGKYTKEYFLKDSYDSSWCYEGSRIPSFDTMEYEETQVFSSLLKQMLEVDPEKRITPSEALQHPFMTLKHFHKKQIIIVQFLVSTYLKSVKLMIMC</sequence>
<dbReference type="SUPFAM" id="SSF56112">
    <property type="entry name" value="Protein kinase-like (PK-like)"/>
    <property type="match status" value="1"/>
</dbReference>
<keyword evidence="4" id="KW-0418">Kinase</keyword>
<dbReference type="GO" id="GO:0004713">
    <property type="term" value="F:protein tyrosine kinase activity"/>
    <property type="evidence" value="ECO:0007669"/>
    <property type="project" value="TreeGrafter"/>
</dbReference>
<evidence type="ECO:0000256" key="7">
    <source>
        <dbReference type="RuleBase" id="RU000304"/>
    </source>
</evidence>
<dbReference type="AlphaFoldDB" id="A0A8D2ZNU7"/>
<keyword evidence="1 7" id="KW-0723">Serine/threonine-protein kinase</keyword>
<evidence type="ECO:0000256" key="5">
    <source>
        <dbReference type="ARBA" id="ARBA00022840"/>
    </source>
</evidence>
<evidence type="ECO:0000256" key="3">
    <source>
        <dbReference type="ARBA" id="ARBA00022741"/>
    </source>
</evidence>
<dbReference type="InterPro" id="IPR011009">
    <property type="entry name" value="Kinase-like_dom_sf"/>
</dbReference>
<dbReference type="SMART" id="SM00220">
    <property type="entry name" value="S_TKc"/>
    <property type="match status" value="1"/>
</dbReference>
<dbReference type="InterPro" id="IPR017441">
    <property type="entry name" value="Protein_kinase_ATP_BS"/>
</dbReference>
<reference evidence="9" key="2">
    <citation type="submission" date="2025-08" db="UniProtKB">
        <authorList>
            <consortium name="Ensembl"/>
        </authorList>
    </citation>
    <scope>IDENTIFICATION</scope>
</reference>
<dbReference type="GO" id="GO:0007224">
    <property type="term" value="P:smoothened signaling pathway"/>
    <property type="evidence" value="ECO:0007669"/>
    <property type="project" value="TreeGrafter"/>
</dbReference>
<dbReference type="Gene3D" id="1.10.510.10">
    <property type="entry name" value="Transferase(Phosphotransferase) domain 1"/>
    <property type="match status" value="1"/>
</dbReference>
<dbReference type="GO" id="GO:0005737">
    <property type="term" value="C:cytoplasm"/>
    <property type="evidence" value="ECO:0007669"/>
    <property type="project" value="TreeGrafter"/>
</dbReference>
<dbReference type="GO" id="GO:0042771">
    <property type="term" value="P:intrinsic apoptotic signaling pathway in response to DNA damage by p53 class mediator"/>
    <property type="evidence" value="ECO:0007669"/>
    <property type="project" value="TreeGrafter"/>
</dbReference>
<dbReference type="PANTHER" id="PTHR24058">
    <property type="entry name" value="DUAL SPECIFICITY PROTEIN KINASE"/>
    <property type="match status" value="1"/>
</dbReference>
<keyword evidence="5 6" id="KW-0067">ATP-binding</keyword>
<evidence type="ECO:0000256" key="4">
    <source>
        <dbReference type="ARBA" id="ARBA00022777"/>
    </source>
</evidence>
<dbReference type="PROSITE" id="PS00107">
    <property type="entry name" value="PROTEIN_KINASE_ATP"/>
    <property type="match status" value="1"/>
</dbReference>
<dbReference type="Proteomes" id="UP000694558">
    <property type="component" value="Chromosome 9"/>
</dbReference>
<dbReference type="Pfam" id="PF00069">
    <property type="entry name" value="Pkinase"/>
    <property type="match status" value="1"/>
</dbReference>
<dbReference type="InterPro" id="IPR050494">
    <property type="entry name" value="Ser_Thr_dual-spec_kinase"/>
</dbReference>
<evidence type="ECO:0000259" key="8">
    <source>
        <dbReference type="PROSITE" id="PS50011"/>
    </source>
</evidence>
<evidence type="ECO:0000313" key="9">
    <source>
        <dbReference type="Ensembl" id="ENSSMAP00000005198.2"/>
    </source>
</evidence>
<dbReference type="InterPro" id="IPR008271">
    <property type="entry name" value="Ser/Thr_kinase_AS"/>
</dbReference>
<dbReference type="Gene3D" id="3.30.200.20">
    <property type="entry name" value="Phosphorylase Kinase, domain 1"/>
    <property type="match status" value="1"/>
</dbReference>
<dbReference type="GO" id="GO:0016605">
    <property type="term" value="C:PML body"/>
    <property type="evidence" value="ECO:0007669"/>
    <property type="project" value="TreeGrafter"/>
</dbReference>
<evidence type="ECO:0000256" key="2">
    <source>
        <dbReference type="ARBA" id="ARBA00022679"/>
    </source>
</evidence>
<dbReference type="PROSITE" id="PS00108">
    <property type="entry name" value="PROTEIN_KINASE_ST"/>
    <property type="match status" value="1"/>
</dbReference>
<comment type="similarity">
    <text evidence="7">Belongs to the protein kinase superfamily.</text>
</comment>
<evidence type="ECO:0000313" key="10">
    <source>
        <dbReference type="Proteomes" id="UP000694558"/>
    </source>
</evidence>
<evidence type="ECO:0000256" key="6">
    <source>
        <dbReference type="PROSITE-ProRule" id="PRU10141"/>
    </source>
</evidence>
<dbReference type="GO" id="GO:0005524">
    <property type="term" value="F:ATP binding"/>
    <property type="evidence" value="ECO:0007669"/>
    <property type="project" value="UniProtKB-UniRule"/>
</dbReference>
<feature type="domain" description="Protein kinase" evidence="8">
    <location>
        <begin position="98"/>
        <end position="385"/>
    </location>
</feature>
<dbReference type="GO" id="GO:0003713">
    <property type="term" value="F:transcription coactivator activity"/>
    <property type="evidence" value="ECO:0007669"/>
    <property type="project" value="TreeGrafter"/>
</dbReference>
<proteinExistence type="inferred from homology"/>
<dbReference type="PANTHER" id="PTHR24058:SF53">
    <property type="entry name" value="HOMEODOMAIN-INTERACTING PROTEIN KINASE 2"/>
    <property type="match status" value="1"/>
</dbReference>
<dbReference type="GO" id="GO:0046332">
    <property type="term" value="F:SMAD binding"/>
    <property type="evidence" value="ECO:0007669"/>
    <property type="project" value="TreeGrafter"/>
</dbReference>